<sequence length="141" mass="16209">MPCRDHLVQVAERFEELAQRGVVIAVSFADGWRIDAFRAERDWPMPIVSDPERRLYHAFGIDRLPWWRVWTPGVLARSAVLIARGYRPRRPTEDIYQGGGNVVLDGRGQLVWRRVGRGPDDRPSVETLLDAMKRAQTRSST</sequence>
<evidence type="ECO:0000313" key="1">
    <source>
        <dbReference type="EMBL" id="ADV62133.1"/>
    </source>
</evidence>
<dbReference type="InterPro" id="IPR032801">
    <property type="entry name" value="PXL2A/B/C"/>
</dbReference>
<reference key="1">
    <citation type="submission" date="2010-11" db="EMBL/GenBank/DDBJ databases">
        <title>The complete sequence of chromosome of Isophaera pallida ATCC 43644.</title>
        <authorList>
            <consortium name="US DOE Joint Genome Institute (JGI-PGF)"/>
            <person name="Lucas S."/>
            <person name="Copeland A."/>
            <person name="Lapidus A."/>
            <person name="Bruce D."/>
            <person name="Goodwin L."/>
            <person name="Pitluck S."/>
            <person name="Kyrpides N."/>
            <person name="Mavromatis K."/>
            <person name="Pagani I."/>
            <person name="Ivanova N."/>
            <person name="Saunders E."/>
            <person name="Brettin T."/>
            <person name="Detter J.C."/>
            <person name="Han C."/>
            <person name="Tapia R."/>
            <person name="Land M."/>
            <person name="Hauser L."/>
            <person name="Markowitz V."/>
            <person name="Cheng J.-F."/>
            <person name="Hugenholtz P."/>
            <person name="Woyke T."/>
            <person name="Wu D."/>
            <person name="Eisen J.A."/>
        </authorList>
    </citation>
    <scope>NUCLEOTIDE SEQUENCE</scope>
    <source>
        <strain>ATCC 43644</strain>
    </source>
</reference>
<dbReference type="HOGENOM" id="CLU_1822724_0_0_0"/>
<proteinExistence type="predicted"/>
<name>E8QYZ6_ISOPI</name>
<accession>E8QYZ6</accession>
<dbReference type="OrthoDB" id="282864at2"/>
<keyword evidence="2" id="KW-1185">Reference proteome</keyword>
<dbReference type="InterPro" id="IPR036249">
    <property type="entry name" value="Thioredoxin-like_sf"/>
</dbReference>
<reference evidence="1 2" key="2">
    <citation type="journal article" date="2011" name="Stand. Genomic Sci.">
        <title>Complete genome sequence of Isosphaera pallida type strain (IS1B).</title>
        <authorList>
            <consortium name="US DOE Joint Genome Institute (JGI-PGF)"/>
            <person name="Goker M."/>
            <person name="Cleland D."/>
            <person name="Saunders E."/>
            <person name="Lapidus A."/>
            <person name="Nolan M."/>
            <person name="Lucas S."/>
            <person name="Hammon N."/>
            <person name="Deshpande S."/>
            <person name="Cheng J.F."/>
            <person name="Tapia R."/>
            <person name="Han C."/>
            <person name="Goodwin L."/>
            <person name="Pitluck S."/>
            <person name="Liolios K."/>
            <person name="Pagani I."/>
            <person name="Ivanova N."/>
            <person name="Mavromatis K."/>
            <person name="Pati A."/>
            <person name="Chen A."/>
            <person name="Palaniappan K."/>
            <person name="Land M."/>
            <person name="Hauser L."/>
            <person name="Chang Y.J."/>
            <person name="Jeffries C.D."/>
            <person name="Detter J.C."/>
            <person name="Beck B."/>
            <person name="Woyke T."/>
            <person name="Bristow J."/>
            <person name="Eisen J.A."/>
            <person name="Markowitz V."/>
            <person name="Hugenholtz P."/>
            <person name="Kyrpides N.C."/>
            <person name="Klenk H.P."/>
        </authorList>
    </citation>
    <scope>NUCLEOTIDE SEQUENCE [LARGE SCALE GENOMIC DNA]</scope>
    <source>
        <strain evidence="2">ATCC 43644 / DSM 9630 / IS1B</strain>
    </source>
</reference>
<evidence type="ECO:0000313" key="2">
    <source>
        <dbReference type="Proteomes" id="UP000008631"/>
    </source>
</evidence>
<gene>
    <name evidence="1" type="ordered locus">Isop_1548</name>
</gene>
<dbReference type="Proteomes" id="UP000008631">
    <property type="component" value="Chromosome"/>
</dbReference>
<organism evidence="1 2">
    <name type="scientific">Isosphaera pallida (strain ATCC 43644 / DSM 9630 / IS1B)</name>
    <dbReference type="NCBI Taxonomy" id="575540"/>
    <lineage>
        <taxon>Bacteria</taxon>
        <taxon>Pseudomonadati</taxon>
        <taxon>Planctomycetota</taxon>
        <taxon>Planctomycetia</taxon>
        <taxon>Isosphaerales</taxon>
        <taxon>Isosphaeraceae</taxon>
        <taxon>Isosphaera</taxon>
    </lineage>
</organism>
<dbReference type="STRING" id="575540.Isop_1548"/>
<dbReference type="EMBL" id="CP002353">
    <property type="protein sequence ID" value="ADV62133.1"/>
    <property type="molecule type" value="Genomic_DNA"/>
</dbReference>
<dbReference type="KEGG" id="ipa:Isop_1548"/>
<dbReference type="Pfam" id="PF13911">
    <property type="entry name" value="AhpC-TSA_2"/>
    <property type="match status" value="1"/>
</dbReference>
<protein>
    <submittedName>
        <fullName evidence="1">Alkyl hydroperoxide reductase/ Thiol specific antioxidant/ Mal allergen</fullName>
    </submittedName>
</protein>
<dbReference type="AlphaFoldDB" id="E8QYZ6"/>
<dbReference type="InParanoid" id="E8QYZ6"/>
<dbReference type="SUPFAM" id="SSF52833">
    <property type="entry name" value="Thioredoxin-like"/>
    <property type="match status" value="1"/>
</dbReference>
<dbReference type="RefSeq" id="WP_013564421.1">
    <property type="nucleotide sequence ID" value="NC_014962.1"/>
</dbReference>
<dbReference type="Gene3D" id="3.40.30.10">
    <property type="entry name" value="Glutaredoxin"/>
    <property type="match status" value="1"/>
</dbReference>
<dbReference type="eggNOG" id="COG1225">
    <property type="taxonomic scope" value="Bacteria"/>
</dbReference>